<dbReference type="Gene3D" id="3.30.1330.60">
    <property type="entry name" value="OmpA-like domain"/>
    <property type="match status" value="1"/>
</dbReference>
<evidence type="ECO:0000259" key="5">
    <source>
        <dbReference type="PROSITE" id="PS51123"/>
    </source>
</evidence>
<dbReference type="PANTHER" id="PTHR30329">
    <property type="entry name" value="STATOR ELEMENT OF FLAGELLAR MOTOR COMPLEX"/>
    <property type="match status" value="1"/>
</dbReference>
<name>A0A918KEV3_9PROT</name>
<dbReference type="InterPro" id="IPR050330">
    <property type="entry name" value="Bact_OuterMem_StrucFunc"/>
</dbReference>
<dbReference type="InterPro" id="IPR006664">
    <property type="entry name" value="OMP_bac"/>
</dbReference>
<reference evidence="6 7" key="1">
    <citation type="journal article" date="2014" name="Int. J. Syst. Evol. Microbiol.">
        <title>Complete genome sequence of Corynebacterium casei LMG S-19264T (=DSM 44701T), isolated from a smear-ripened cheese.</title>
        <authorList>
            <consortium name="US DOE Joint Genome Institute (JGI-PGF)"/>
            <person name="Walter F."/>
            <person name="Albersmeier A."/>
            <person name="Kalinowski J."/>
            <person name="Ruckert C."/>
        </authorList>
    </citation>
    <scope>NUCLEOTIDE SEQUENCE [LARGE SCALE GENOMIC DNA]</scope>
    <source>
        <strain evidence="6 7">KCTC 23968</strain>
    </source>
</reference>
<dbReference type="PROSITE" id="PS51123">
    <property type="entry name" value="OMPA_2"/>
    <property type="match status" value="1"/>
</dbReference>
<evidence type="ECO:0000313" key="6">
    <source>
        <dbReference type="EMBL" id="GGX58677.1"/>
    </source>
</evidence>
<dbReference type="InterPro" id="IPR007055">
    <property type="entry name" value="BON_dom"/>
</dbReference>
<evidence type="ECO:0000313" key="7">
    <source>
        <dbReference type="Proteomes" id="UP000600865"/>
    </source>
</evidence>
<feature type="domain" description="OmpA-like" evidence="5">
    <location>
        <begin position="243"/>
        <end position="361"/>
    </location>
</feature>
<dbReference type="InterPro" id="IPR006665">
    <property type="entry name" value="OmpA-like"/>
</dbReference>
<dbReference type="AlphaFoldDB" id="A0A918KEV3"/>
<dbReference type="PANTHER" id="PTHR30329:SF21">
    <property type="entry name" value="LIPOPROTEIN YIAD-RELATED"/>
    <property type="match status" value="1"/>
</dbReference>
<evidence type="ECO:0000256" key="1">
    <source>
        <dbReference type="ARBA" id="ARBA00004442"/>
    </source>
</evidence>
<dbReference type="PRINTS" id="PR01021">
    <property type="entry name" value="OMPADOMAIN"/>
</dbReference>
<evidence type="ECO:0000256" key="3">
    <source>
        <dbReference type="ARBA" id="ARBA00023237"/>
    </source>
</evidence>
<gene>
    <name evidence="6" type="ORF">GCM10011309_05070</name>
</gene>
<dbReference type="Pfam" id="PF04972">
    <property type="entry name" value="BON"/>
    <property type="match status" value="2"/>
</dbReference>
<proteinExistence type="predicted"/>
<dbReference type="Pfam" id="PF00691">
    <property type="entry name" value="OmpA"/>
    <property type="match status" value="1"/>
</dbReference>
<dbReference type="EMBL" id="BMYV01000001">
    <property type="protein sequence ID" value="GGX58677.1"/>
    <property type="molecule type" value="Genomic_DNA"/>
</dbReference>
<dbReference type="RefSeq" id="WP_189580890.1">
    <property type="nucleotide sequence ID" value="NZ_BMYV01000001.1"/>
</dbReference>
<dbReference type="CDD" id="cd07185">
    <property type="entry name" value="OmpA_C-like"/>
    <property type="match status" value="1"/>
</dbReference>
<evidence type="ECO:0000256" key="4">
    <source>
        <dbReference type="PROSITE-ProRule" id="PRU00473"/>
    </source>
</evidence>
<dbReference type="GO" id="GO:0009279">
    <property type="term" value="C:cell outer membrane"/>
    <property type="evidence" value="ECO:0007669"/>
    <property type="project" value="UniProtKB-SubCell"/>
</dbReference>
<keyword evidence="2 4" id="KW-0472">Membrane</keyword>
<accession>A0A918KEV3</accession>
<sequence>MFSKWLGAGVLLALLCLALSALLSFLKVPSMEADIRAALDNNGFQNIQVEMDGNQAVLSGKTASEAQKSAAIDIARNAECSSCNGKRRWHTVQDQMSFDTLPTQTPYTFNAVKDSNGNVTLSGYVPSQTAKADVLLAANRIFNTKPIDRKIQVANGAPDGRFLEVTEKYMTELSRLDKGRFSQEGYNGLISGTSTDVGVRRDINLVGQSLPGNYASGFAANIVVPEMAADNVGEVKSESVCQTLFDDLKSDSRILFETGKANIKGAESFDFLNKLASAANQCASFRIQVDGHTDSVGEADYNQWLSEARAETVKNYLADQQVEANRMTAKGYGESDPRASNDNEEGRAMNRRINFTVTRAQ</sequence>
<dbReference type="SUPFAM" id="SSF103088">
    <property type="entry name" value="OmpA-like"/>
    <property type="match status" value="1"/>
</dbReference>
<protein>
    <recommendedName>
        <fullName evidence="5">OmpA-like domain-containing protein</fullName>
    </recommendedName>
</protein>
<keyword evidence="3" id="KW-0998">Cell outer membrane</keyword>
<dbReference type="Gene3D" id="3.40.1520.20">
    <property type="match status" value="1"/>
</dbReference>
<dbReference type="InterPro" id="IPR036737">
    <property type="entry name" value="OmpA-like_sf"/>
</dbReference>
<keyword evidence="7" id="KW-1185">Reference proteome</keyword>
<comment type="subcellular location">
    <subcellularLocation>
        <location evidence="1">Cell outer membrane</location>
    </subcellularLocation>
</comment>
<evidence type="ECO:0000256" key="2">
    <source>
        <dbReference type="ARBA" id="ARBA00023136"/>
    </source>
</evidence>
<dbReference type="Proteomes" id="UP000600865">
    <property type="component" value="Unassembled WGS sequence"/>
</dbReference>
<organism evidence="6 7">
    <name type="scientific">Litorimonas cladophorae</name>
    <dbReference type="NCBI Taxonomy" id="1220491"/>
    <lineage>
        <taxon>Bacteria</taxon>
        <taxon>Pseudomonadati</taxon>
        <taxon>Pseudomonadota</taxon>
        <taxon>Alphaproteobacteria</taxon>
        <taxon>Maricaulales</taxon>
        <taxon>Robiginitomaculaceae</taxon>
    </lineage>
</organism>
<comment type="caution">
    <text evidence="6">The sequence shown here is derived from an EMBL/GenBank/DDBJ whole genome shotgun (WGS) entry which is preliminary data.</text>
</comment>